<keyword evidence="8" id="KW-0539">Nucleus</keyword>
<keyword evidence="4" id="KW-0805">Transcription regulation</keyword>
<evidence type="ECO:0000256" key="5">
    <source>
        <dbReference type="ARBA" id="ARBA00023125"/>
    </source>
</evidence>
<dbReference type="InterPro" id="IPR013088">
    <property type="entry name" value="Znf_NHR/GATA"/>
</dbReference>
<keyword evidence="2" id="KW-0863">Zinc-finger</keyword>
<keyword evidence="11" id="KW-1185">Reference proteome</keyword>
<dbReference type="InterPro" id="IPR001628">
    <property type="entry name" value="Znf_hrmn_rcpt"/>
</dbReference>
<evidence type="ECO:0000256" key="2">
    <source>
        <dbReference type="ARBA" id="ARBA00022771"/>
    </source>
</evidence>
<keyword evidence="1" id="KW-0479">Metal-binding</keyword>
<dbReference type="Gene3D" id="3.30.50.10">
    <property type="entry name" value="Erythroid Transcription Factor GATA-1, subunit A"/>
    <property type="match status" value="1"/>
</dbReference>
<evidence type="ECO:0000256" key="9">
    <source>
        <dbReference type="SAM" id="MobiDB-lite"/>
    </source>
</evidence>
<accession>A0A1I8BUH6</accession>
<dbReference type="AlphaFoldDB" id="A0A1I8BUH6"/>
<dbReference type="GO" id="GO:0008270">
    <property type="term" value="F:zinc ion binding"/>
    <property type="evidence" value="ECO:0007669"/>
    <property type="project" value="UniProtKB-KW"/>
</dbReference>
<evidence type="ECO:0000256" key="1">
    <source>
        <dbReference type="ARBA" id="ARBA00022723"/>
    </source>
</evidence>
<organism evidence="11 12">
    <name type="scientific">Meloidogyne hapla</name>
    <name type="common">Root-knot nematode worm</name>
    <dbReference type="NCBI Taxonomy" id="6305"/>
    <lineage>
        <taxon>Eukaryota</taxon>
        <taxon>Metazoa</taxon>
        <taxon>Ecdysozoa</taxon>
        <taxon>Nematoda</taxon>
        <taxon>Chromadorea</taxon>
        <taxon>Rhabditida</taxon>
        <taxon>Tylenchina</taxon>
        <taxon>Tylenchomorpha</taxon>
        <taxon>Tylenchoidea</taxon>
        <taxon>Meloidogynidae</taxon>
        <taxon>Meloidogyninae</taxon>
        <taxon>Meloidogyne</taxon>
    </lineage>
</organism>
<sequence>MSSYQDEMISALASTSSLVESCKNPQCMKLIEQLTTRISALEAEVKRLSNCLSNCTCGAALMLVESPKKECSVCGVCSVCGIHYGVLRCNSCVCRACRYKKCLDVGMDKDAVDKRKRVGEMAIDPPPKKKMDVEGEKQESPRPDE</sequence>
<evidence type="ECO:0000313" key="12">
    <source>
        <dbReference type="WBParaSite" id="MhA1_Contig649.frz3.gene15"/>
    </source>
</evidence>
<feature type="domain" description="Nuclear receptor" evidence="10">
    <location>
        <begin position="68"/>
        <end position="110"/>
    </location>
</feature>
<name>A0A1I8BUH6_MELHA</name>
<keyword evidence="5" id="KW-0238">DNA-binding</keyword>
<reference evidence="12" key="1">
    <citation type="submission" date="2016-11" db="UniProtKB">
        <authorList>
            <consortium name="WormBaseParasite"/>
        </authorList>
    </citation>
    <scope>IDENTIFICATION</scope>
</reference>
<evidence type="ECO:0000256" key="4">
    <source>
        <dbReference type="ARBA" id="ARBA00023015"/>
    </source>
</evidence>
<dbReference type="WBParaSite" id="MhA1_Contig649.frz3.gene15">
    <property type="protein sequence ID" value="MhA1_Contig649.frz3.gene15"/>
    <property type="gene ID" value="MhA1_Contig649.frz3.gene15"/>
</dbReference>
<dbReference type="Proteomes" id="UP000095281">
    <property type="component" value="Unplaced"/>
</dbReference>
<keyword evidence="3" id="KW-0862">Zinc</keyword>
<proteinExistence type="predicted"/>
<dbReference type="SMART" id="SM00399">
    <property type="entry name" value="ZnF_C4"/>
    <property type="match status" value="1"/>
</dbReference>
<evidence type="ECO:0000256" key="6">
    <source>
        <dbReference type="ARBA" id="ARBA00023163"/>
    </source>
</evidence>
<keyword evidence="6" id="KW-0804">Transcription</keyword>
<feature type="compositionally biased region" description="Basic and acidic residues" evidence="9">
    <location>
        <begin position="126"/>
        <end position="145"/>
    </location>
</feature>
<protein>
    <submittedName>
        <fullName evidence="12">Nuclear receptor domain-containing protein</fullName>
    </submittedName>
</protein>
<feature type="region of interest" description="Disordered" evidence="9">
    <location>
        <begin position="116"/>
        <end position="145"/>
    </location>
</feature>
<evidence type="ECO:0000259" key="10">
    <source>
        <dbReference type="SMART" id="SM00399"/>
    </source>
</evidence>
<dbReference type="GO" id="GO:0043565">
    <property type="term" value="F:sequence-specific DNA binding"/>
    <property type="evidence" value="ECO:0007669"/>
    <property type="project" value="InterPro"/>
</dbReference>
<dbReference type="GO" id="GO:0003700">
    <property type="term" value="F:DNA-binding transcription factor activity"/>
    <property type="evidence" value="ECO:0007669"/>
    <property type="project" value="InterPro"/>
</dbReference>
<evidence type="ECO:0000256" key="7">
    <source>
        <dbReference type="ARBA" id="ARBA00023170"/>
    </source>
</evidence>
<evidence type="ECO:0000256" key="3">
    <source>
        <dbReference type="ARBA" id="ARBA00022833"/>
    </source>
</evidence>
<dbReference type="SUPFAM" id="SSF57716">
    <property type="entry name" value="Glucocorticoid receptor-like (DNA-binding domain)"/>
    <property type="match status" value="1"/>
</dbReference>
<evidence type="ECO:0000313" key="11">
    <source>
        <dbReference type="Proteomes" id="UP000095281"/>
    </source>
</evidence>
<keyword evidence="7" id="KW-0675">Receptor</keyword>
<evidence type="ECO:0000256" key="8">
    <source>
        <dbReference type="ARBA" id="ARBA00023242"/>
    </source>
</evidence>